<evidence type="ECO:0000313" key="2">
    <source>
        <dbReference type="EMBL" id="CAL1697635.1"/>
    </source>
</evidence>
<evidence type="ECO:0000259" key="1">
    <source>
        <dbReference type="Pfam" id="PF00350"/>
    </source>
</evidence>
<dbReference type="InterPro" id="IPR045063">
    <property type="entry name" value="Dynamin_N"/>
</dbReference>
<organism evidence="2 3">
    <name type="scientific">Somion occarium</name>
    <dbReference type="NCBI Taxonomy" id="3059160"/>
    <lineage>
        <taxon>Eukaryota</taxon>
        <taxon>Fungi</taxon>
        <taxon>Dikarya</taxon>
        <taxon>Basidiomycota</taxon>
        <taxon>Agaricomycotina</taxon>
        <taxon>Agaricomycetes</taxon>
        <taxon>Polyporales</taxon>
        <taxon>Cerrenaceae</taxon>
        <taxon>Somion</taxon>
    </lineage>
</organism>
<keyword evidence="3" id="KW-1185">Reference proteome</keyword>
<dbReference type="Pfam" id="PF00350">
    <property type="entry name" value="Dynamin_N"/>
    <property type="match status" value="1"/>
</dbReference>
<evidence type="ECO:0000313" key="3">
    <source>
        <dbReference type="Proteomes" id="UP001497453"/>
    </source>
</evidence>
<feature type="domain" description="Dynamin N-terminal" evidence="1">
    <location>
        <begin position="55"/>
        <end position="87"/>
    </location>
</feature>
<dbReference type="PRINTS" id="PR00195">
    <property type="entry name" value="DYNAMIN"/>
</dbReference>
<protein>
    <recommendedName>
        <fullName evidence="1">Dynamin N-terminal domain-containing protein</fullName>
    </recommendedName>
</protein>
<dbReference type="Gene3D" id="3.40.50.300">
    <property type="entry name" value="P-loop containing nucleotide triphosphate hydrolases"/>
    <property type="match status" value="1"/>
</dbReference>
<reference evidence="3" key="1">
    <citation type="submission" date="2024-04" db="EMBL/GenBank/DDBJ databases">
        <authorList>
            <person name="Shaw F."/>
            <person name="Minotto A."/>
        </authorList>
    </citation>
    <scope>NUCLEOTIDE SEQUENCE [LARGE SCALE GENOMIC DNA]</scope>
</reference>
<dbReference type="InterPro" id="IPR027417">
    <property type="entry name" value="P-loop_NTPase"/>
</dbReference>
<dbReference type="SUPFAM" id="SSF52540">
    <property type="entry name" value="P-loop containing nucleoside triphosphate hydrolases"/>
    <property type="match status" value="1"/>
</dbReference>
<dbReference type="EMBL" id="OZ037953">
    <property type="protein sequence ID" value="CAL1697635.1"/>
    <property type="molecule type" value="Genomic_DNA"/>
</dbReference>
<proteinExistence type="predicted"/>
<dbReference type="Proteomes" id="UP001497453">
    <property type="component" value="Chromosome 10"/>
</dbReference>
<name>A0ABP1CPM3_9APHY</name>
<sequence length="98" mass="10186">MAFDEDAARIHEPHAASAALGISGSDYAARTQCLIMLITDLRALGAQADFNLPRIAVIGNQSVGKSSLVEAISGITLPRASGTCTRKAKFPLSAPFGD</sequence>
<accession>A0ABP1CPM3</accession>
<dbReference type="InterPro" id="IPR022812">
    <property type="entry name" value="Dynamin"/>
</dbReference>
<gene>
    <name evidence="2" type="ORF">GFSPODELE1_LOCUS1767</name>
</gene>